<dbReference type="AlphaFoldDB" id="A0AAW1TWH6"/>
<keyword evidence="2" id="KW-0732">Signal</keyword>
<dbReference type="SUPFAM" id="SSF50814">
    <property type="entry name" value="Lipocalins"/>
    <property type="match status" value="1"/>
</dbReference>
<sequence length="242" mass="27869">MIRLFLSGFVLLILSFHGLGYEYEFGSCPKIKSVNNFNMSMFLGVWYALEANDDKLSCTTFTFKTTEKPLKYNIEESGPIQLISIIKHFYARFGKAKIEDVDYPANMAVKWNWMYPPEDLVIFETDYNNYAGVLFCSKLGLASQTRIFVLSRETNLTQENTQKVKDSLQLNQYSVKEFSPIKHKDCPKSNSNNTFKIKIFQDTLTPKSLGRNIEKLVKDNFGEKHSSEEKNESQESVTTIQP</sequence>
<feature type="region of interest" description="Disordered" evidence="1">
    <location>
        <begin position="220"/>
        <end position="242"/>
    </location>
</feature>
<evidence type="ECO:0000313" key="4">
    <source>
        <dbReference type="Proteomes" id="UP001431783"/>
    </source>
</evidence>
<dbReference type="Gene3D" id="2.40.128.20">
    <property type="match status" value="1"/>
</dbReference>
<comment type="caution">
    <text evidence="3">The sequence shown here is derived from an EMBL/GenBank/DDBJ whole genome shotgun (WGS) entry which is preliminary data.</text>
</comment>
<dbReference type="GO" id="GO:0000302">
    <property type="term" value="P:response to reactive oxygen species"/>
    <property type="evidence" value="ECO:0007669"/>
    <property type="project" value="TreeGrafter"/>
</dbReference>
<organism evidence="3 4">
    <name type="scientific">Henosepilachna vigintioctopunctata</name>
    <dbReference type="NCBI Taxonomy" id="420089"/>
    <lineage>
        <taxon>Eukaryota</taxon>
        <taxon>Metazoa</taxon>
        <taxon>Ecdysozoa</taxon>
        <taxon>Arthropoda</taxon>
        <taxon>Hexapoda</taxon>
        <taxon>Insecta</taxon>
        <taxon>Pterygota</taxon>
        <taxon>Neoptera</taxon>
        <taxon>Endopterygota</taxon>
        <taxon>Coleoptera</taxon>
        <taxon>Polyphaga</taxon>
        <taxon>Cucujiformia</taxon>
        <taxon>Coccinelloidea</taxon>
        <taxon>Coccinellidae</taxon>
        <taxon>Epilachninae</taxon>
        <taxon>Epilachnini</taxon>
        <taxon>Henosepilachna</taxon>
    </lineage>
</organism>
<keyword evidence="4" id="KW-1185">Reference proteome</keyword>
<dbReference type="Proteomes" id="UP001431783">
    <property type="component" value="Unassembled WGS sequence"/>
</dbReference>
<dbReference type="GO" id="GO:0005737">
    <property type="term" value="C:cytoplasm"/>
    <property type="evidence" value="ECO:0007669"/>
    <property type="project" value="TreeGrafter"/>
</dbReference>
<gene>
    <name evidence="3" type="ORF">WA026_011039</name>
</gene>
<name>A0AAW1TWH6_9CUCU</name>
<reference evidence="3 4" key="1">
    <citation type="submission" date="2023-03" db="EMBL/GenBank/DDBJ databases">
        <title>Genome insight into feeding habits of ladybird beetles.</title>
        <authorList>
            <person name="Li H.-S."/>
            <person name="Huang Y.-H."/>
            <person name="Pang H."/>
        </authorList>
    </citation>
    <scope>NUCLEOTIDE SEQUENCE [LARGE SCALE GENOMIC DNA]</scope>
    <source>
        <strain evidence="3">SYSU_2023b</strain>
        <tissue evidence="3">Whole body</tissue>
    </source>
</reference>
<feature type="signal peptide" evidence="2">
    <location>
        <begin position="1"/>
        <end position="20"/>
    </location>
</feature>
<evidence type="ECO:0000313" key="3">
    <source>
        <dbReference type="EMBL" id="KAK9875937.1"/>
    </source>
</evidence>
<dbReference type="EMBL" id="JARQZJ010000035">
    <property type="protein sequence ID" value="KAK9875937.1"/>
    <property type="molecule type" value="Genomic_DNA"/>
</dbReference>
<evidence type="ECO:0000256" key="1">
    <source>
        <dbReference type="SAM" id="MobiDB-lite"/>
    </source>
</evidence>
<feature type="compositionally biased region" description="Basic and acidic residues" evidence="1">
    <location>
        <begin position="220"/>
        <end position="233"/>
    </location>
</feature>
<accession>A0AAW1TWH6</accession>
<dbReference type="PANTHER" id="PTHR10612">
    <property type="entry name" value="APOLIPOPROTEIN D"/>
    <property type="match status" value="1"/>
</dbReference>
<proteinExistence type="predicted"/>
<protein>
    <recommendedName>
        <fullName evidence="5">Lipocalin/cytosolic fatty-acid binding domain-containing protein</fullName>
    </recommendedName>
</protein>
<dbReference type="GO" id="GO:0006629">
    <property type="term" value="P:lipid metabolic process"/>
    <property type="evidence" value="ECO:0007669"/>
    <property type="project" value="TreeGrafter"/>
</dbReference>
<evidence type="ECO:0000256" key="2">
    <source>
        <dbReference type="SAM" id="SignalP"/>
    </source>
</evidence>
<dbReference type="InterPro" id="IPR012674">
    <property type="entry name" value="Calycin"/>
</dbReference>
<evidence type="ECO:0008006" key="5">
    <source>
        <dbReference type="Google" id="ProtNLM"/>
    </source>
</evidence>
<dbReference type="PANTHER" id="PTHR10612:SF49">
    <property type="entry name" value="APOLIPOPROTEIN D-LIKE PROTEIN"/>
    <property type="match status" value="1"/>
</dbReference>
<feature type="chain" id="PRO_5043643272" description="Lipocalin/cytosolic fatty-acid binding domain-containing protein" evidence="2">
    <location>
        <begin position="21"/>
        <end position="242"/>
    </location>
</feature>